<accession>M3G9S0</accession>
<evidence type="ECO:0000313" key="2">
    <source>
        <dbReference type="Proteomes" id="UP000011770"/>
    </source>
</evidence>
<reference evidence="1 2" key="1">
    <citation type="submission" date="2013-01" db="EMBL/GenBank/DDBJ databases">
        <authorList>
            <person name="Harkins D.M."/>
            <person name="Durkin A.S."/>
            <person name="Brinkac L.M."/>
            <person name="Haft D.H."/>
            <person name="Selengut J.D."/>
            <person name="Sanka R."/>
            <person name="DePew J."/>
            <person name="Purushe J."/>
            <person name="Tulsiani S.M."/>
            <person name="Graham G.C."/>
            <person name="Burns M.-A."/>
            <person name="Dohnt M.F."/>
            <person name="Smythe L.D."/>
            <person name="McKay D.B."/>
            <person name="Craig S.B."/>
            <person name="Vinetz J.M."/>
            <person name="Sutton G.G."/>
            <person name="Nierman W.C."/>
            <person name="Fouts D.E."/>
        </authorList>
    </citation>
    <scope>NUCLEOTIDE SEQUENCE [LARGE SCALE GENOMIC DNA]</scope>
    <source>
        <strain evidence="1 2">LT2116</strain>
    </source>
</reference>
<name>M3G9S0_9LEPT</name>
<comment type="caution">
    <text evidence="1">The sequence shown here is derived from an EMBL/GenBank/DDBJ whole genome shotgun (WGS) entry which is preliminary data.</text>
</comment>
<dbReference type="AlphaFoldDB" id="M3G9S0"/>
<organism evidence="1 2">
    <name type="scientific">Leptospira weilii serovar Topaz str. LT2116</name>
    <dbReference type="NCBI Taxonomy" id="1088540"/>
    <lineage>
        <taxon>Bacteria</taxon>
        <taxon>Pseudomonadati</taxon>
        <taxon>Spirochaetota</taxon>
        <taxon>Spirochaetia</taxon>
        <taxon>Leptospirales</taxon>
        <taxon>Leptospiraceae</taxon>
        <taxon>Leptospira</taxon>
    </lineage>
</organism>
<evidence type="ECO:0000313" key="1">
    <source>
        <dbReference type="EMBL" id="EMF82719.1"/>
    </source>
</evidence>
<gene>
    <name evidence="1" type="ORF">LEP1GSC188_2814</name>
</gene>
<proteinExistence type="predicted"/>
<dbReference type="EMBL" id="AHOR02000017">
    <property type="protein sequence ID" value="EMF82719.1"/>
    <property type="molecule type" value="Genomic_DNA"/>
</dbReference>
<sequence length="61" mass="6735">MGTKFHRGFVGIPTDLFSNPSTCGVGYGRRVLVLCCAHHRIEPLKIVRKQLESILSTLIPA</sequence>
<protein>
    <submittedName>
        <fullName evidence="1">Uncharacterized protein</fullName>
    </submittedName>
</protein>
<dbReference type="Proteomes" id="UP000011770">
    <property type="component" value="Unassembled WGS sequence"/>
</dbReference>